<sequence length="109" mass="12221">MVLPRRSPSRCMPLHAVAQPLLSRSRRRAPMEVEMNAQSVLGMIHAQELLIVSLIRALPPDARRKVSDEFHGQVELAEAPHLSDGHDRELTEAFRAHLRKLSILLASCS</sequence>
<dbReference type="AlphaFoldDB" id="A0A1H7BJS4"/>
<gene>
    <name evidence="1" type="ORF">SAMN05192539_101833</name>
</gene>
<name>A0A1H7BJS4_9BURK</name>
<dbReference type="EMBL" id="FNYE01000018">
    <property type="protein sequence ID" value="SEJ77993.1"/>
    <property type="molecule type" value="Genomic_DNA"/>
</dbReference>
<evidence type="ECO:0000313" key="2">
    <source>
        <dbReference type="Proteomes" id="UP000198866"/>
    </source>
</evidence>
<evidence type="ECO:0000313" key="1">
    <source>
        <dbReference type="EMBL" id="SEJ77993.1"/>
    </source>
</evidence>
<accession>A0A1H7BJS4</accession>
<organism evidence="1 2">
    <name type="scientific">Paraburkholderia diazotrophica</name>
    <dbReference type="NCBI Taxonomy" id="667676"/>
    <lineage>
        <taxon>Bacteria</taxon>
        <taxon>Pseudomonadati</taxon>
        <taxon>Pseudomonadota</taxon>
        <taxon>Betaproteobacteria</taxon>
        <taxon>Burkholderiales</taxon>
        <taxon>Burkholderiaceae</taxon>
        <taxon>Paraburkholderia</taxon>
    </lineage>
</organism>
<dbReference type="Proteomes" id="UP000198866">
    <property type="component" value="Unassembled WGS sequence"/>
</dbReference>
<protein>
    <submittedName>
        <fullName evidence="1">Uncharacterized protein</fullName>
    </submittedName>
</protein>
<proteinExistence type="predicted"/>
<keyword evidence="2" id="KW-1185">Reference proteome</keyword>
<reference evidence="2" key="1">
    <citation type="submission" date="2016-10" db="EMBL/GenBank/DDBJ databases">
        <authorList>
            <person name="Varghese N."/>
            <person name="Submissions S."/>
        </authorList>
    </citation>
    <scope>NUCLEOTIDE SEQUENCE [LARGE SCALE GENOMIC DNA]</scope>
    <source>
        <strain evidence="2">LMG 26031</strain>
    </source>
</reference>